<gene>
    <name evidence="4" type="ORF">GXN74_07315</name>
</gene>
<reference evidence="4 5" key="1">
    <citation type="submission" date="2020-01" db="EMBL/GenBank/DDBJ databases">
        <title>Anaeroalcalibacter tamaniensis gen. nov., sp. nov., moderately halophilic strictly anaerobic fermenter bacterium from mud volcano of Taman peninsula.</title>
        <authorList>
            <person name="Frolova A."/>
            <person name="Merkel A.Y."/>
            <person name="Slobodkin A.I."/>
        </authorList>
    </citation>
    <scope>NUCLEOTIDE SEQUENCE [LARGE SCALE GENOMIC DNA]</scope>
    <source>
        <strain evidence="4 5">F-3ap</strain>
    </source>
</reference>
<feature type="domain" description="Xylose isomerase-like TIM barrel" evidence="3">
    <location>
        <begin position="27"/>
        <end position="272"/>
    </location>
</feature>
<dbReference type="PANTHER" id="PTHR43489:SF1">
    <property type="entry name" value="L-RIBULOSE-5-PHOSPHATE 3-EPIMERASE SGBU-RELATED"/>
    <property type="match status" value="1"/>
</dbReference>
<name>A0A7X5HVR2_9FIRM</name>
<dbReference type="InterPro" id="IPR050417">
    <property type="entry name" value="Sugar_Epim/Isomerase"/>
</dbReference>
<dbReference type="NCBIfam" id="NF009688">
    <property type="entry name" value="PRK13209.1"/>
    <property type="match status" value="1"/>
</dbReference>
<dbReference type="GO" id="GO:0019852">
    <property type="term" value="P:L-ascorbic acid metabolic process"/>
    <property type="evidence" value="ECO:0007669"/>
    <property type="project" value="TreeGrafter"/>
</dbReference>
<protein>
    <recommendedName>
        <fullName evidence="2">L-ribulose-5-phosphate 3-epimerase</fullName>
    </recommendedName>
</protein>
<keyword evidence="5" id="KW-1185">Reference proteome</keyword>
<evidence type="ECO:0000313" key="4">
    <source>
        <dbReference type="EMBL" id="NDL67552.1"/>
    </source>
</evidence>
<dbReference type="AlphaFoldDB" id="A0A7X5HVR2"/>
<keyword evidence="1 4" id="KW-0413">Isomerase</keyword>
<dbReference type="PANTHER" id="PTHR43489">
    <property type="entry name" value="ISOMERASE"/>
    <property type="match status" value="1"/>
</dbReference>
<dbReference type="EMBL" id="JAAEEH010000016">
    <property type="protein sequence ID" value="NDL67552.1"/>
    <property type="molecule type" value="Genomic_DNA"/>
</dbReference>
<organism evidence="4 5">
    <name type="scientific">Anaerotalea alkaliphila</name>
    <dbReference type="NCBI Taxonomy" id="2662126"/>
    <lineage>
        <taxon>Bacteria</taxon>
        <taxon>Bacillati</taxon>
        <taxon>Bacillota</taxon>
        <taxon>Clostridia</taxon>
        <taxon>Eubacteriales</taxon>
        <taxon>Anaerotalea</taxon>
    </lineage>
</organism>
<dbReference type="RefSeq" id="WP_162370281.1">
    <property type="nucleotide sequence ID" value="NZ_JAAEEH010000016.1"/>
</dbReference>
<evidence type="ECO:0000256" key="2">
    <source>
        <dbReference type="NCBIfam" id="TIGR00542"/>
    </source>
</evidence>
<evidence type="ECO:0000256" key="1">
    <source>
        <dbReference type="ARBA" id="ARBA00023235"/>
    </source>
</evidence>
<sequence>MFKLTDNPLGIYEKAIPEKFDWATKIKIAKEAGYDFLEMSIDESDQKLHRLDWSREKREYIKGLLADQEMYINSICLSGHRKYPFGSRDAKTRRKAYEIMDKAIVLAKDLGVRNIQLAGYDVYYEGSDEGTKAGFLEGLRHAVKKASSASVMLSIEIMDTEFIGTITRCMEYVRAVDSPWLQVYPDFGNLSQWTDEPERELEVGIGHIVGIHLKDTLPGKFKCVPFGEGTVDFGKLFSKLDALEYQGPFLVEMWADNTQDATVEESIDHIRSAGEWLKGKAGDRFNVFGKQA</sequence>
<dbReference type="NCBIfam" id="NF009689">
    <property type="entry name" value="PRK13210.1"/>
    <property type="match status" value="1"/>
</dbReference>
<dbReference type="NCBIfam" id="TIGR00542">
    <property type="entry name" value="hxl6Piso_put"/>
    <property type="match status" value="1"/>
</dbReference>
<proteinExistence type="predicted"/>
<dbReference type="Pfam" id="PF01261">
    <property type="entry name" value="AP_endonuc_2"/>
    <property type="match status" value="1"/>
</dbReference>
<dbReference type="GO" id="GO:0034015">
    <property type="term" value="F:L-ribulose-5-phosphate 3-epimerase activity"/>
    <property type="evidence" value="ECO:0007669"/>
    <property type="project" value="TreeGrafter"/>
</dbReference>
<dbReference type="Gene3D" id="3.20.20.150">
    <property type="entry name" value="Divalent-metal-dependent TIM barrel enzymes"/>
    <property type="match status" value="1"/>
</dbReference>
<dbReference type="InterPro" id="IPR004560">
    <property type="entry name" value="L-Ru-5P_3-Epase"/>
</dbReference>
<dbReference type="Proteomes" id="UP000461585">
    <property type="component" value="Unassembled WGS sequence"/>
</dbReference>
<evidence type="ECO:0000259" key="3">
    <source>
        <dbReference type="Pfam" id="PF01261"/>
    </source>
</evidence>
<accession>A0A7X5HVR2</accession>
<dbReference type="SUPFAM" id="SSF51658">
    <property type="entry name" value="Xylose isomerase-like"/>
    <property type="match status" value="1"/>
</dbReference>
<dbReference type="InterPro" id="IPR036237">
    <property type="entry name" value="Xyl_isomerase-like_sf"/>
</dbReference>
<dbReference type="GO" id="GO:0016861">
    <property type="term" value="F:intramolecular oxidoreductase activity, interconverting aldoses and ketoses"/>
    <property type="evidence" value="ECO:0007669"/>
    <property type="project" value="InterPro"/>
</dbReference>
<dbReference type="InterPro" id="IPR013022">
    <property type="entry name" value="Xyl_isomerase-like_TIM-brl"/>
</dbReference>
<evidence type="ECO:0000313" key="5">
    <source>
        <dbReference type="Proteomes" id="UP000461585"/>
    </source>
</evidence>
<comment type="caution">
    <text evidence="4">The sequence shown here is derived from an EMBL/GenBank/DDBJ whole genome shotgun (WGS) entry which is preliminary data.</text>
</comment>